<evidence type="ECO:0000313" key="3">
    <source>
        <dbReference type="Proteomes" id="UP000297982"/>
    </source>
</evidence>
<dbReference type="Pfam" id="PF00753">
    <property type="entry name" value="Lactamase_B"/>
    <property type="match status" value="1"/>
</dbReference>
<accession>A0A4Z0H444</accession>
<sequence length="265" mass="30600">MIQYKDKYLQVFQSALYKTTSSVIQTAQSIIAVDPNWLPEEIDRIQRYVYSVKGDRHLYIIYTHSDFDHIIGSGAFPDATVIATESLKNRSDKERIMEEVYQFDQAHYLDRSYEPHYPAVDIIVCEDGQTLDVGDASLKFYLAPGHTEDGLFTLVEPHGIFLSGDYLSDVEFPFIYSSLSDYQHTINKVEDILHKHTVRIQVPGHGTTTNEIEEVQERVAFSNLYLEKLKSHDKSLEKVLEEKFPFYDGMRGEHLDNKKLVNHDS</sequence>
<dbReference type="InterPro" id="IPR050855">
    <property type="entry name" value="NDM-1-like"/>
</dbReference>
<dbReference type="Proteomes" id="UP000297982">
    <property type="component" value="Unassembled WGS sequence"/>
</dbReference>
<protein>
    <submittedName>
        <fullName evidence="2">MBL fold metallo-hydrolase</fullName>
    </submittedName>
</protein>
<dbReference type="Gene3D" id="3.60.15.10">
    <property type="entry name" value="Ribonuclease Z/Hydroxyacylglutathione hydrolase-like"/>
    <property type="match status" value="1"/>
</dbReference>
<dbReference type="RefSeq" id="WP_135327167.1">
    <property type="nucleotide sequence ID" value="NZ_SRJC01000001.1"/>
</dbReference>
<dbReference type="STRING" id="192814.GCA_900166575_01906"/>
<dbReference type="GO" id="GO:0016787">
    <property type="term" value="F:hydrolase activity"/>
    <property type="evidence" value="ECO:0007669"/>
    <property type="project" value="UniProtKB-KW"/>
</dbReference>
<gene>
    <name evidence="2" type="ORF">E4663_07765</name>
</gene>
<dbReference type="EMBL" id="SRJC01000001">
    <property type="protein sequence ID" value="TGB04880.1"/>
    <property type="molecule type" value="Genomic_DNA"/>
</dbReference>
<feature type="domain" description="Metallo-beta-lactamase" evidence="1">
    <location>
        <begin position="18"/>
        <end position="205"/>
    </location>
</feature>
<dbReference type="SUPFAM" id="SSF56281">
    <property type="entry name" value="Metallo-hydrolase/oxidoreductase"/>
    <property type="match status" value="1"/>
</dbReference>
<name>A0A4Z0H444_9BACI</name>
<organism evidence="2 3">
    <name type="scientific">Halobacillus salinus</name>
    <dbReference type="NCBI Taxonomy" id="192814"/>
    <lineage>
        <taxon>Bacteria</taxon>
        <taxon>Bacillati</taxon>
        <taxon>Bacillota</taxon>
        <taxon>Bacilli</taxon>
        <taxon>Bacillales</taxon>
        <taxon>Bacillaceae</taxon>
        <taxon>Halobacillus</taxon>
    </lineage>
</organism>
<dbReference type="InterPro" id="IPR001279">
    <property type="entry name" value="Metallo-B-lactamas"/>
</dbReference>
<dbReference type="PANTHER" id="PTHR42951:SF4">
    <property type="entry name" value="ACYL-COENZYME A THIOESTERASE MBLAC2"/>
    <property type="match status" value="1"/>
</dbReference>
<reference evidence="2 3" key="1">
    <citation type="journal article" date="2003" name="Int. J. Syst. Evol. Microbiol.">
        <title>Halobacillus salinus sp. nov., isolated from a salt lake on the coast of the East Sea in Korea.</title>
        <authorList>
            <person name="Yoon J.H."/>
            <person name="Kang K.H."/>
            <person name="Park Y.H."/>
        </authorList>
    </citation>
    <scope>NUCLEOTIDE SEQUENCE [LARGE SCALE GENOMIC DNA]</scope>
    <source>
        <strain evidence="2 3">HSL-3</strain>
    </source>
</reference>
<evidence type="ECO:0000313" key="2">
    <source>
        <dbReference type="EMBL" id="TGB04880.1"/>
    </source>
</evidence>
<dbReference type="InterPro" id="IPR036866">
    <property type="entry name" value="RibonucZ/Hydroxyglut_hydro"/>
</dbReference>
<keyword evidence="2" id="KW-0378">Hydrolase</keyword>
<dbReference type="SMART" id="SM00849">
    <property type="entry name" value="Lactamase_B"/>
    <property type="match status" value="1"/>
</dbReference>
<evidence type="ECO:0000259" key="1">
    <source>
        <dbReference type="SMART" id="SM00849"/>
    </source>
</evidence>
<comment type="caution">
    <text evidence="2">The sequence shown here is derived from an EMBL/GenBank/DDBJ whole genome shotgun (WGS) entry which is preliminary data.</text>
</comment>
<dbReference type="PANTHER" id="PTHR42951">
    <property type="entry name" value="METALLO-BETA-LACTAMASE DOMAIN-CONTAINING"/>
    <property type="match status" value="1"/>
</dbReference>
<proteinExistence type="predicted"/>
<keyword evidence="3" id="KW-1185">Reference proteome</keyword>
<dbReference type="AlphaFoldDB" id="A0A4Z0H444"/>